<organism evidence="1">
    <name type="scientific">Arundo donax</name>
    <name type="common">Giant reed</name>
    <name type="synonym">Donax arundinaceus</name>
    <dbReference type="NCBI Taxonomy" id="35708"/>
    <lineage>
        <taxon>Eukaryota</taxon>
        <taxon>Viridiplantae</taxon>
        <taxon>Streptophyta</taxon>
        <taxon>Embryophyta</taxon>
        <taxon>Tracheophyta</taxon>
        <taxon>Spermatophyta</taxon>
        <taxon>Magnoliopsida</taxon>
        <taxon>Liliopsida</taxon>
        <taxon>Poales</taxon>
        <taxon>Poaceae</taxon>
        <taxon>PACMAD clade</taxon>
        <taxon>Arundinoideae</taxon>
        <taxon>Arundineae</taxon>
        <taxon>Arundo</taxon>
    </lineage>
</organism>
<evidence type="ECO:0000313" key="1">
    <source>
        <dbReference type="EMBL" id="JAD38965.1"/>
    </source>
</evidence>
<sequence>MSFGLLVSDIITSFTNTLSI</sequence>
<reference evidence="1" key="1">
    <citation type="submission" date="2014-09" db="EMBL/GenBank/DDBJ databases">
        <authorList>
            <person name="Magalhaes I.L.F."/>
            <person name="Oliveira U."/>
            <person name="Santos F.R."/>
            <person name="Vidigal T.H.D.A."/>
            <person name="Brescovit A.D."/>
            <person name="Santos A.J."/>
        </authorList>
    </citation>
    <scope>NUCLEOTIDE SEQUENCE</scope>
    <source>
        <tissue evidence="1">Shoot tissue taken approximately 20 cm above the soil surface</tissue>
    </source>
</reference>
<dbReference type="AlphaFoldDB" id="A0A0A8ZQC5"/>
<protein>
    <submittedName>
        <fullName evidence="1">Uncharacterized protein</fullName>
    </submittedName>
</protein>
<name>A0A0A8ZQC5_ARUDO</name>
<dbReference type="EMBL" id="GBRH01258930">
    <property type="protein sequence ID" value="JAD38965.1"/>
    <property type="molecule type" value="Transcribed_RNA"/>
</dbReference>
<accession>A0A0A8ZQC5</accession>
<proteinExistence type="predicted"/>
<reference evidence="1" key="2">
    <citation type="journal article" date="2015" name="Data Brief">
        <title>Shoot transcriptome of the giant reed, Arundo donax.</title>
        <authorList>
            <person name="Barrero R.A."/>
            <person name="Guerrero F.D."/>
            <person name="Moolhuijzen P."/>
            <person name="Goolsby J.A."/>
            <person name="Tidwell J."/>
            <person name="Bellgard S.E."/>
            <person name="Bellgard M.I."/>
        </authorList>
    </citation>
    <scope>NUCLEOTIDE SEQUENCE</scope>
    <source>
        <tissue evidence="1">Shoot tissue taken approximately 20 cm above the soil surface</tissue>
    </source>
</reference>